<dbReference type="Pfam" id="PF20684">
    <property type="entry name" value="Fung_rhodopsin"/>
    <property type="match status" value="1"/>
</dbReference>
<feature type="transmembrane region" description="Helical" evidence="2">
    <location>
        <begin position="212"/>
        <end position="231"/>
    </location>
</feature>
<dbReference type="EMBL" id="KI635846">
    <property type="protein sequence ID" value="ETN44185.1"/>
    <property type="molecule type" value="Genomic_DNA"/>
</dbReference>
<dbReference type="STRING" id="1220924.W2S6D1"/>
<evidence type="ECO:0000313" key="4">
    <source>
        <dbReference type="EMBL" id="ETN44185.1"/>
    </source>
</evidence>
<feature type="transmembrane region" description="Helical" evidence="2">
    <location>
        <begin position="175"/>
        <end position="200"/>
    </location>
</feature>
<feature type="compositionally biased region" description="Basic and acidic residues" evidence="1">
    <location>
        <begin position="304"/>
        <end position="345"/>
    </location>
</feature>
<dbReference type="PANTHER" id="PTHR38794">
    <property type="entry name" value="INTEGRAL MEMBRANE PROTEIN"/>
    <property type="match status" value="1"/>
</dbReference>
<evidence type="ECO:0000256" key="1">
    <source>
        <dbReference type="SAM" id="MobiDB-lite"/>
    </source>
</evidence>
<feature type="region of interest" description="Disordered" evidence="1">
    <location>
        <begin position="293"/>
        <end position="345"/>
    </location>
</feature>
<gene>
    <name evidence="4" type="ORF">HMPREF1541_10735</name>
</gene>
<keyword evidence="5" id="KW-1185">Reference proteome</keyword>
<feature type="transmembrane region" description="Helical" evidence="2">
    <location>
        <begin position="16"/>
        <end position="36"/>
    </location>
</feature>
<dbReference type="HOGENOM" id="CLU_036632_0_0_1"/>
<dbReference type="AlphaFoldDB" id="W2S6D1"/>
<dbReference type="Proteomes" id="UP000030752">
    <property type="component" value="Unassembled WGS sequence"/>
</dbReference>
<name>W2S6D1_CYPE1</name>
<sequence>MDITPPFFAIAPENHAAWLVVVTITFLIYSIMGVTGKVVARLRRTSLSPLNLKAYDWTVLAALAFAIAQSVLIVNACQNGLGQHQDIVSDTNLDAVRKELFAASLLSVVVHVLGKLSTVLIIMAINARKDLHIACTAVFAIIAMWGVAAIFILSFRCGTESPWNSNEGRCLNNAQTFVGINTVNVLTDIALVVLPCIMMWTVQTTFAIKFRVIGLFASRIAVPALLIPSTAYYGSGSSLNNETWFLVEPLLLGQMALNTSILTACIPSLKGIIDMFWSGASVFTMPVQYTPSSQQGMVYGHRSKTSETLKDKKKNMSQDRSESQEELRHDSTPRTVDGDDGIRYR</sequence>
<keyword evidence="2" id="KW-1133">Transmembrane helix</keyword>
<keyword evidence="2" id="KW-0472">Membrane</keyword>
<feature type="transmembrane region" description="Helical" evidence="2">
    <location>
        <begin position="101"/>
        <end position="124"/>
    </location>
</feature>
<organism evidence="4 5">
    <name type="scientific">Cyphellophora europaea (strain CBS 101466)</name>
    <name type="common">Phialophora europaea</name>
    <dbReference type="NCBI Taxonomy" id="1220924"/>
    <lineage>
        <taxon>Eukaryota</taxon>
        <taxon>Fungi</taxon>
        <taxon>Dikarya</taxon>
        <taxon>Ascomycota</taxon>
        <taxon>Pezizomycotina</taxon>
        <taxon>Eurotiomycetes</taxon>
        <taxon>Chaetothyriomycetidae</taxon>
        <taxon>Chaetothyriales</taxon>
        <taxon>Cyphellophoraceae</taxon>
        <taxon>Cyphellophora</taxon>
    </lineage>
</organism>
<dbReference type="eggNOG" id="ENOG502SPG6">
    <property type="taxonomic scope" value="Eukaryota"/>
</dbReference>
<feature type="domain" description="Rhodopsin" evidence="3">
    <location>
        <begin position="49"/>
        <end position="273"/>
    </location>
</feature>
<dbReference type="VEuPathDB" id="FungiDB:HMPREF1541_10735"/>
<evidence type="ECO:0000256" key="2">
    <source>
        <dbReference type="SAM" id="Phobius"/>
    </source>
</evidence>
<reference evidence="4 5" key="1">
    <citation type="submission" date="2013-03" db="EMBL/GenBank/DDBJ databases">
        <title>The Genome Sequence of Phialophora europaea CBS 101466.</title>
        <authorList>
            <consortium name="The Broad Institute Genomics Platform"/>
            <person name="Cuomo C."/>
            <person name="de Hoog S."/>
            <person name="Gorbushina A."/>
            <person name="Walker B."/>
            <person name="Young S.K."/>
            <person name="Zeng Q."/>
            <person name="Gargeya S."/>
            <person name="Fitzgerald M."/>
            <person name="Haas B."/>
            <person name="Abouelleil A."/>
            <person name="Allen A.W."/>
            <person name="Alvarado L."/>
            <person name="Arachchi H.M."/>
            <person name="Berlin A.M."/>
            <person name="Chapman S.B."/>
            <person name="Gainer-Dewar J."/>
            <person name="Goldberg J."/>
            <person name="Griggs A."/>
            <person name="Gujja S."/>
            <person name="Hansen M."/>
            <person name="Howarth C."/>
            <person name="Imamovic A."/>
            <person name="Ireland A."/>
            <person name="Larimer J."/>
            <person name="McCowan C."/>
            <person name="Murphy C."/>
            <person name="Pearson M."/>
            <person name="Poon T.W."/>
            <person name="Priest M."/>
            <person name="Roberts A."/>
            <person name="Saif S."/>
            <person name="Shea T."/>
            <person name="Sisk P."/>
            <person name="Sykes S."/>
            <person name="Wortman J."/>
            <person name="Nusbaum C."/>
            <person name="Birren B."/>
        </authorList>
    </citation>
    <scope>NUCLEOTIDE SEQUENCE [LARGE SCALE GENOMIC DNA]</scope>
    <source>
        <strain evidence="4 5">CBS 101466</strain>
    </source>
</reference>
<feature type="transmembrane region" description="Helical" evidence="2">
    <location>
        <begin position="251"/>
        <end position="269"/>
    </location>
</feature>
<feature type="transmembrane region" description="Helical" evidence="2">
    <location>
        <begin position="57"/>
        <end position="81"/>
    </location>
</feature>
<dbReference type="RefSeq" id="XP_008713627.1">
    <property type="nucleotide sequence ID" value="XM_008715405.1"/>
</dbReference>
<evidence type="ECO:0000313" key="5">
    <source>
        <dbReference type="Proteomes" id="UP000030752"/>
    </source>
</evidence>
<dbReference type="InterPro" id="IPR049326">
    <property type="entry name" value="Rhodopsin_dom_fungi"/>
</dbReference>
<proteinExistence type="predicted"/>
<accession>W2S6D1</accession>
<feature type="transmembrane region" description="Helical" evidence="2">
    <location>
        <begin position="131"/>
        <end position="155"/>
    </location>
</feature>
<protein>
    <recommendedName>
        <fullName evidence="3">Rhodopsin domain-containing protein</fullName>
    </recommendedName>
</protein>
<keyword evidence="2" id="KW-0812">Transmembrane</keyword>
<dbReference type="InParanoid" id="W2S6D1"/>
<dbReference type="GeneID" id="19978074"/>
<dbReference type="OrthoDB" id="3918601at2759"/>
<evidence type="ECO:0000259" key="3">
    <source>
        <dbReference type="Pfam" id="PF20684"/>
    </source>
</evidence>
<dbReference type="PANTHER" id="PTHR38794:SF3">
    <property type="entry name" value="INTEGRAL MEMBRANE PROTEIN"/>
    <property type="match status" value="1"/>
</dbReference>